<dbReference type="Pfam" id="PF01145">
    <property type="entry name" value="Band_7"/>
    <property type="match status" value="1"/>
</dbReference>
<feature type="transmembrane region" description="Helical" evidence="6">
    <location>
        <begin position="30"/>
        <end position="51"/>
    </location>
</feature>
<dbReference type="GO" id="GO:0016020">
    <property type="term" value="C:membrane"/>
    <property type="evidence" value="ECO:0007669"/>
    <property type="project" value="UniProtKB-SubCell"/>
</dbReference>
<name>A0AA41QZ89_9BACT</name>
<keyword evidence="8" id="KW-0378">Hydrolase</keyword>
<evidence type="ECO:0000256" key="6">
    <source>
        <dbReference type="RuleBase" id="RU364113"/>
    </source>
</evidence>
<dbReference type="GO" id="GO:0008233">
    <property type="term" value="F:peptidase activity"/>
    <property type="evidence" value="ECO:0007669"/>
    <property type="project" value="UniProtKB-KW"/>
</dbReference>
<evidence type="ECO:0000259" key="7">
    <source>
        <dbReference type="SMART" id="SM00244"/>
    </source>
</evidence>
<comment type="subcellular location">
    <subcellularLocation>
        <location evidence="1">Membrane</location>
        <topology evidence="1">Single-pass membrane protein</topology>
    </subcellularLocation>
</comment>
<dbReference type="AlphaFoldDB" id="A0AA41QZ89"/>
<evidence type="ECO:0000313" key="9">
    <source>
        <dbReference type="Proteomes" id="UP001165427"/>
    </source>
</evidence>
<comment type="subunit">
    <text evidence="6">HflC and HflK may interact to form a multimeric complex.</text>
</comment>
<dbReference type="InterPro" id="IPR010201">
    <property type="entry name" value="HflK"/>
</dbReference>
<feature type="domain" description="Band 7" evidence="7">
    <location>
        <begin position="46"/>
        <end position="222"/>
    </location>
</feature>
<comment type="caution">
    <text evidence="8">The sequence shown here is derived from an EMBL/GenBank/DDBJ whole genome shotgun (WGS) entry which is preliminary data.</text>
</comment>
<keyword evidence="3 6" id="KW-0812">Transmembrane</keyword>
<dbReference type="InterPro" id="IPR050710">
    <property type="entry name" value="Band7/mec-2_domain"/>
</dbReference>
<evidence type="ECO:0000256" key="2">
    <source>
        <dbReference type="ARBA" id="ARBA00006971"/>
    </source>
</evidence>
<evidence type="ECO:0000256" key="4">
    <source>
        <dbReference type="ARBA" id="ARBA00022989"/>
    </source>
</evidence>
<keyword evidence="8" id="KW-0645">Protease</keyword>
<evidence type="ECO:0000256" key="5">
    <source>
        <dbReference type="ARBA" id="ARBA00023136"/>
    </source>
</evidence>
<dbReference type="SUPFAM" id="SSF117892">
    <property type="entry name" value="Band 7/SPFH domain"/>
    <property type="match status" value="1"/>
</dbReference>
<dbReference type="PANTHER" id="PTHR43327">
    <property type="entry name" value="STOMATIN-LIKE PROTEIN 2, MITOCHONDRIAL"/>
    <property type="match status" value="1"/>
</dbReference>
<comment type="similarity">
    <text evidence="2 6">Belongs to the band 7/mec-2 family. HflK subfamily.</text>
</comment>
<dbReference type="SMART" id="SM00244">
    <property type="entry name" value="PHB"/>
    <property type="match status" value="1"/>
</dbReference>
<evidence type="ECO:0000256" key="3">
    <source>
        <dbReference type="ARBA" id="ARBA00022692"/>
    </source>
</evidence>
<proteinExistence type="inferred from homology"/>
<dbReference type="Proteomes" id="UP001165427">
    <property type="component" value="Unassembled WGS sequence"/>
</dbReference>
<keyword evidence="4 6" id="KW-1133">Transmembrane helix</keyword>
<keyword evidence="9" id="KW-1185">Reference proteome</keyword>
<protein>
    <recommendedName>
        <fullName evidence="6">Protein HflK</fullName>
    </recommendedName>
</protein>
<dbReference type="CDD" id="cd03404">
    <property type="entry name" value="SPFH_HflK"/>
    <property type="match status" value="1"/>
</dbReference>
<dbReference type="RefSeq" id="WP_246901968.1">
    <property type="nucleotide sequence ID" value="NZ_JALJRB010000001.1"/>
</dbReference>
<evidence type="ECO:0000256" key="1">
    <source>
        <dbReference type="ARBA" id="ARBA00004167"/>
    </source>
</evidence>
<dbReference type="Gene3D" id="3.30.479.30">
    <property type="entry name" value="Band 7 domain"/>
    <property type="match status" value="1"/>
</dbReference>
<keyword evidence="5 6" id="KW-0472">Membrane</keyword>
<reference evidence="8" key="1">
    <citation type="submission" date="2022-04" db="EMBL/GenBank/DDBJ databases">
        <title>Desulfatitalea alkaliphila sp. nov., a novel anaerobic sulfate-reducing bacterium isolated from terrestrial mud volcano, Taman Peninsula, Russia.</title>
        <authorList>
            <person name="Khomyakova M.A."/>
            <person name="Merkel A.Y."/>
            <person name="Slobodkin A.I."/>
        </authorList>
    </citation>
    <scope>NUCLEOTIDE SEQUENCE</scope>
    <source>
        <strain evidence="8">M08but</strain>
    </source>
</reference>
<dbReference type="InterPro" id="IPR001107">
    <property type="entry name" value="Band_7"/>
</dbReference>
<evidence type="ECO:0000313" key="8">
    <source>
        <dbReference type="EMBL" id="MCJ8498969.1"/>
    </source>
</evidence>
<accession>A0AA41QZ89</accession>
<organism evidence="8 9">
    <name type="scientific">Desulfatitalea alkaliphila</name>
    <dbReference type="NCBI Taxonomy" id="2929485"/>
    <lineage>
        <taxon>Bacteria</taxon>
        <taxon>Pseudomonadati</taxon>
        <taxon>Thermodesulfobacteriota</taxon>
        <taxon>Desulfobacteria</taxon>
        <taxon>Desulfobacterales</taxon>
        <taxon>Desulfosarcinaceae</taxon>
        <taxon>Desulfatitalea</taxon>
    </lineage>
</organism>
<dbReference type="InterPro" id="IPR036013">
    <property type="entry name" value="Band_7/SPFH_dom_sf"/>
</dbReference>
<sequence>MSQYKWPSSEEKMPEWVEKAQAMFKRYGPFAYIGILAVVVLVWLATGIYVVGPGEQGVERRFGKHVNTTDPGLNYRIPWPIMTADVVDVSSIRRVEVGFRSMRAGRDQTILEESLMLTRDENIVDVQVIVQYRIKDAAEYLFRVKDPENVLTTSVEVALRSTVGRMLIDEVITERRAEVQADTKEFLERLVDAYRTGILVTDVRLQVADAPAQVRDAFHEVVRAREDRERLVNEAQAYMEDILPRARGVAQRISEESIAYREERVRRARGDANRFSQVLTEYREAPDVTRERMHIEALERVLAESQKVLISDNADKGVLPLLPLRGLEGAVPPRSNNR</sequence>
<dbReference type="EMBL" id="JALJRB010000001">
    <property type="protein sequence ID" value="MCJ8498969.1"/>
    <property type="molecule type" value="Genomic_DNA"/>
</dbReference>
<dbReference type="GO" id="GO:0006508">
    <property type="term" value="P:proteolysis"/>
    <property type="evidence" value="ECO:0007669"/>
    <property type="project" value="UniProtKB-KW"/>
</dbReference>
<dbReference type="PANTHER" id="PTHR43327:SF2">
    <property type="entry name" value="MODULATOR OF FTSH PROTEASE HFLK"/>
    <property type="match status" value="1"/>
</dbReference>
<gene>
    <name evidence="8" type="primary">hflK</name>
    <name evidence="8" type="ORF">MRX98_00170</name>
</gene>
<dbReference type="NCBIfam" id="TIGR01933">
    <property type="entry name" value="hflK"/>
    <property type="match status" value="1"/>
</dbReference>
<comment type="function">
    <text evidence="6">HflC and HflK could encode or regulate a protease.</text>
</comment>